<dbReference type="eggNOG" id="COG1893">
    <property type="taxonomic scope" value="Bacteria"/>
</dbReference>
<name>I5AXQ9_EUBC6</name>
<dbReference type="AlphaFoldDB" id="I5AXQ9"/>
<dbReference type="STRING" id="633697.EubceDRAFT1_2895"/>
<evidence type="ECO:0000259" key="1">
    <source>
        <dbReference type="Pfam" id="PF02558"/>
    </source>
</evidence>
<keyword evidence="3" id="KW-1185">Reference proteome</keyword>
<dbReference type="Proteomes" id="UP000005753">
    <property type="component" value="Chromosome"/>
</dbReference>
<proteinExistence type="predicted"/>
<accession>I5AXQ9</accession>
<protein>
    <submittedName>
        <fullName evidence="2">Ketopantoate reductase</fullName>
    </submittedName>
</protein>
<sequence length="200" mass="21861">MRILVFGTGVIGSLYGALLAVAGYDVSVYARGRRLESLLQDGLLYKSRGTIRKAPVKVLSKIAPEDCYDFVLLTVRENQLHTALEELGQNSSKAIVTMVNSLETYDRWEAICGKGRIIPAFPGAGGGFDGSVLDAALTPRLIQPTTLGKTDEREKELARILRRTKIPYQIVSLMPAGYADVMTDSCPSDIMGGQPNILWR</sequence>
<dbReference type="Pfam" id="PF02558">
    <property type="entry name" value="ApbA"/>
    <property type="match status" value="1"/>
</dbReference>
<gene>
    <name evidence="2" type="ORF">EubceDRAFT1_2895</name>
</gene>
<dbReference type="Gene3D" id="3.40.50.720">
    <property type="entry name" value="NAD(P)-binding Rossmann-like Domain"/>
    <property type="match status" value="1"/>
</dbReference>
<reference evidence="2 3" key="2">
    <citation type="submission" date="2012-02" db="EMBL/GenBank/DDBJ databases">
        <title>Improved High-Quality Draft sequence of Eubacterium cellulosolvens 6.</title>
        <authorList>
            <consortium name="US DOE Joint Genome Institute"/>
            <person name="Lucas S."/>
            <person name="Han J."/>
            <person name="Lapidus A."/>
            <person name="Cheng J.-F."/>
            <person name="Goodwin L."/>
            <person name="Pitluck S."/>
            <person name="Peters L."/>
            <person name="Mikhailova N."/>
            <person name="Gu W."/>
            <person name="Detter J.C."/>
            <person name="Han C."/>
            <person name="Tapia R."/>
            <person name="Land M."/>
            <person name="Hauser L."/>
            <person name="Kyrpides N."/>
            <person name="Ivanova N."/>
            <person name="Pagani I."/>
            <person name="Johnson E."/>
            <person name="Mukhopadhyay B."/>
            <person name="Anderson I."/>
            <person name="Woyke T."/>
        </authorList>
    </citation>
    <scope>NUCLEOTIDE SEQUENCE [LARGE SCALE GENOMIC DNA]</scope>
    <source>
        <strain evidence="2 3">6</strain>
    </source>
</reference>
<dbReference type="OrthoDB" id="9793586at2"/>
<dbReference type="EMBL" id="CM001487">
    <property type="protein sequence ID" value="EIM58582.1"/>
    <property type="molecule type" value="Genomic_DNA"/>
</dbReference>
<evidence type="ECO:0000313" key="2">
    <source>
        <dbReference type="EMBL" id="EIM58582.1"/>
    </source>
</evidence>
<dbReference type="InterPro" id="IPR036291">
    <property type="entry name" value="NAD(P)-bd_dom_sf"/>
</dbReference>
<reference evidence="2 3" key="1">
    <citation type="submission" date="2010-08" db="EMBL/GenBank/DDBJ databases">
        <authorList>
            <consortium name="US DOE Joint Genome Institute (JGI-PGF)"/>
            <person name="Lucas S."/>
            <person name="Copeland A."/>
            <person name="Lapidus A."/>
            <person name="Cheng J.-F."/>
            <person name="Bruce D."/>
            <person name="Goodwin L."/>
            <person name="Pitluck S."/>
            <person name="Land M.L."/>
            <person name="Hauser L."/>
            <person name="Chang Y.-J."/>
            <person name="Anderson I.J."/>
            <person name="Johnson E."/>
            <person name="Mulhopadhyay B."/>
            <person name="Kyrpides N."/>
            <person name="Woyke T.J."/>
        </authorList>
    </citation>
    <scope>NUCLEOTIDE SEQUENCE [LARGE SCALE GENOMIC DNA]</scope>
    <source>
        <strain evidence="2 3">6</strain>
    </source>
</reference>
<organism evidence="2 3">
    <name type="scientific">Eubacterium cellulosolvens (strain ATCC 43171 / JCM 9499 / 6)</name>
    <name type="common">Cillobacterium cellulosolvens</name>
    <dbReference type="NCBI Taxonomy" id="633697"/>
    <lineage>
        <taxon>Bacteria</taxon>
        <taxon>Bacillati</taxon>
        <taxon>Bacillota</taxon>
        <taxon>Clostridia</taxon>
        <taxon>Eubacteriales</taxon>
        <taxon>Eubacteriaceae</taxon>
        <taxon>Eubacterium</taxon>
    </lineage>
</organism>
<dbReference type="InterPro" id="IPR013332">
    <property type="entry name" value="KPR_N"/>
</dbReference>
<dbReference type="SUPFAM" id="SSF51735">
    <property type="entry name" value="NAD(P)-binding Rossmann-fold domains"/>
    <property type="match status" value="1"/>
</dbReference>
<feature type="domain" description="Ketopantoate reductase N-terminal" evidence="1">
    <location>
        <begin position="3"/>
        <end position="120"/>
    </location>
</feature>
<dbReference type="HOGENOM" id="CLU_1364486_0_0_9"/>
<evidence type="ECO:0000313" key="3">
    <source>
        <dbReference type="Proteomes" id="UP000005753"/>
    </source>
</evidence>